<keyword evidence="3" id="KW-1185">Reference proteome</keyword>
<gene>
    <name evidence="2" type="ORF">GUJ93_ZPchr0011g27954</name>
</gene>
<evidence type="ECO:0000313" key="2">
    <source>
        <dbReference type="EMBL" id="KAG8089008.1"/>
    </source>
</evidence>
<reference evidence="2" key="1">
    <citation type="journal article" date="2021" name="bioRxiv">
        <title>Whole Genome Assembly and Annotation of Northern Wild Rice, Zizania palustris L., Supports a Whole Genome Duplication in the Zizania Genus.</title>
        <authorList>
            <person name="Haas M."/>
            <person name="Kono T."/>
            <person name="Macchietto M."/>
            <person name="Millas R."/>
            <person name="McGilp L."/>
            <person name="Shao M."/>
            <person name="Duquette J."/>
            <person name="Hirsch C.N."/>
            <person name="Kimball J."/>
        </authorList>
    </citation>
    <scope>NUCLEOTIDE SEQUENCE</scope>
    <source>
        <tissue evidence="2">Fresh leaf tissue</tissue>
    </source>
</reference>
<dbReference type="Proteomes" id="UP000729402">
    <property type="component" value="Unassembled WGS sequence"/>
</dbReference>
<evidence type="ECO:0000313" key="3">
    <source>
        <dbReference type="Proteomes" id="UP000729402"/>
    </source>
</evidence>
<proteinExistence type="predicted"/>
<dbReference type="EMBL" id="JAAALK010000081">
    <property type="protein sequence ID" value="KAG8089008.1"/>
    <property type="molecule type" value="Genomic_DNA"/>
</dbReference>
<sequence length="96" mass="10078">MRPTTSGGAVEPWVLDGDGILAAKGSSKVVAEMQRWVRITLVSLAGRGKDSGDGERRAAAGARPRAAAQNGDACYLSWRGRAIERVPNEVCSGVLL</sequence>
<feature type="region of interest" description="Disordered" evidence="1">
    <location>
        <begin position="46"/>
        <end position="69"/>
    </location>
</feature>
<evidence type="ECO:0000256" key="1">
    <source>
        <dbReference type="SAM" id="MobiDB-lite"/>
    </source>
</evidence>
<accession>A0A8J6BS70</accession>
<name>A0A8J6BS70_ZIZPA</name>
<feature type="compositionally biased region" description="Basic and acidic residues" evidence="1">
    <location>
        <begin position="47"/>
        <end position="58"/>
    </location>
</feature>
<feature type="compositionally biased region" description="Low complexity" evidence="1">
    <location>
        <begin position="59"/>
        <end position="68"/>
    </location>
</feature>
<comment type="caution">
    <text evidence="2">The sequence shown here is derived from an EMBL/GenBank/DDBJ whole genome shotgun (WGS) entry which is preliminary data.</text>
</comment>
<dbReference type="AlphaFoldDB" id="A0A8J6BS70"/>
<reference evidence="2" key="2">
    <citation type="submission" date="2021-02" db="EMBL/GenBank/DDBJ databases">
        <authorList>
            <person name="Kimball J.A."/>
            <person name="Haas M.W."/>
            <person name="Macchietto M."/>
            <person name="Kono T."/>
            <person name="Duquette J."/>
            <person name="Shao M."/>
        </authorList>
    </citation>
    <scope>NUCLEOTIDE SEQUENCE</scope>
    <source>
        <tissue evidence="2">Fresh leaf tissue</tissue>
    </source>
</reference>
<organism evidence="2 3">
    <name type="scientific">Zizania palustris</name>
    <name type="common">Northern wild rice</name>
    <dbReference type="NCBI Taxonomy" id="103762"/>
    <lineage>
        <taxon>Eukaryota</taxon>
        <taxon>Viridiplantae</taxon>
        <taxon>Streptophyta</taxon>
        <taxon>Embryophyta</taxon>
        <taxon>Tracheophyta</taxon>
        <taxon>Spermatophyta</taxon>
        <taxon>Magnoliopsida</taxon>
        <taxon>Liliopsida</taxon>
        <taxon>Poales</taxon>
        <taxon>Poaceae</taxon>
        <taxon>BOP clade</taxon>
        <taxon>Oryzoideae</taxon>
        <taxon>Oryzeae</taxon>
        <taxon>Zizaniinae</taxon>
        <taxon>Zizania</taxon>
    </lineage>
</organism>
<protein>
    <submittedName>
        <fullName evidence="2">Uncharacterized protein</fullName>
    </submittedName>
</protein>